<protein>
    <submittedName>
        <fullName evidence="2">Uncharacterized protein</fullName>
    </submittedName>
</protein>
<dbReference type="EMBL" id="LXQA010055925">
    <property type="protein sequence ID" value="MCI04602.1"/>
    <property type="molecule type" value="Genomic_DNA"/>
</dbReference>
<evidence type="ECO:0000313" key="3">
    <source>
        <dbReference type="Proteomes" id="UP000265520"/>
    </source>
</evidence>
<accession>A0A392NYQ1</accession>
<comment type="caution">
    <text evidence="2">The sequence shown here is derived from an EMBL/GenBank/DDBJ whole genome shotgun (WGS) entry which is preliminary data.</text>
</comment>
<reference evidence="2 3" key="1">
    <citation type="journal article" date="2018" name="Front. Plant Sci.">
        <title>Red Clover (Trifolium pratense) and Zigzag Clover (T. medium) - A Picture of Genomic Similarities and Differences.</title>
        <authorList>
            <person name="Dluhosova J."/>
            <person name="Istvanek J."/>
            <person name="Nedelnik J."/>
            <person name="Repkova J."/>
        </authorList>
    </citation>
    <scope>NUCLEOTIDE SEQUENCE [LARGE SCALE GENOMIC DNA]</scope>
    <source>
        <strain evidence="3">cv. 10/8</strain>
        <tissue evidence="2">Leaf</tissue>
    </source>
</reference>
<dbReference type="AlphaFoldDB" id="A0A392NYQ1"/>
<name>A0A392NYQ1_9FABA</name>
<proteinExistence type="predicted"/>
<evidence type="ECO:0000313" key="2">
    <source>
        <dbReference type="EMBL" id="MCI04602.1"/>
    </source>
</evidence>
<feature type="region of interest" description="Disordered" evidence="1">
    <location>
        <begin position="1"/>
        <end position="61"/>
    </location>
</feature>
<keyword evidence="3" id="KW-1185">Reference proteome</keyword>
<feature type="non-terminal residue" evidence="2">
    <location>
        <position position="61"/>
    </location>
</feature>
<organism evidence="2 3">
    <name type="scientific">Trifolium medium</name>
    <dbReference type="NCBI Taxonomy" id="97028"/>
    <lineage>
        <taxon>Eukaryota</taxon>
        <taxon>Viridiplantae</taxon>
        <taxon>Streptophyta</taxon>
        <taxon>Embryophyta</taxon>
        <taxon>Tracheophyta</taxon>
        <taxon>Spermatophyta</taxon>
        <taxon>Magnoliopsida</taxon>
        <taxon>eudicotyledons</taxon>
        <taxon>Gunneridae</taxon>
        <taxon>Pentapetalae</taxon>
        <taxon>rosids</taxon>
        <taxon>fabids</taxon>
        <taxon>Fabales</taxon>
        <taxon>Fabaceae</taxon>
        <taxon>Papilionoideae</taxon>
        <taxon>50 kb inversion clade</taxon>
        <taxon>NPAAA clade</taxon>
        <taxon>Hologalegina</taxon>
        <taxon>IRL clade</taxon>
        <taxon>Trifolieae</taxon>
        <taxon>Trifolium</taxon>
    </lineage>
</organism>
<evidence type="ECO:0000256" key="1">
    <source>
        <dbReference type="SAM" id="MobiDB-lite"/>
    </source>
</evidence>
<gene>
    <name evidence="2" type="ORF">A2U01_0025649</name>
</gene>
<sequence length="61" mass="7270">MESGEERSGEKFHDRGKLRTRKDENRFNKDEVFDRENGYRGKLKKNENFRGMESGEERSGD</sequence>
<dbReference type="Proteomes" id="UP000265520">
    <property type="component" value="Unassembled WGS sequence"/>
</dbReference>